<name>A0ABQ3EW28_9ACTN</name>
<keyword evidence="1" id="KW-0732">Signal</keyword>
<feature type="chain" id="PRO_5046299393" evidence="1">
    <location>
        <begin position="25"/>
        <end position="263"/>
    </location>
</feature>
<comment type="caution">
    <text evidence="2">The sequence shown here is derived from an EMBL/GenBank/DDBJ whole genome shotgun (WGS) entry which is preliminary data.</text>
</comment>
<keyword evidence="3" id="KW-1185">Reference proteome</keyword>
<accession>A0ABQ3EW28</accession>
<dbReference type="Proteomes" id="UP000642673">
    <property type="component" value="Unassembled WGS sequence"/>
</dbReference>
<protein>
    <submittedName>
        <fullName evidence="2">Uncharacterized protein</fullName>
    </submittedName>
</protein>
<feature type="signal peptide" evidence="1">
    <location>
        <begin position="1"/>
        <end position="24"/>
    </location>
</feature>
<dbReference type="EMBL" id="BMVP01000008">
    <property type="protein sequence ID" value="GHB67622.1"/>
    <property type="molecule type" value="Genomic_DNA"/>
</dbReference>
<proteinExistence type="predicted"/>
<dbReference type="RefSeq" id="WP_190185780.1">
    <property type="nucleotide sequence ID" value="NZ_BMVP01000008.1"/>
</dbReference>
<reference evidence="3" key="1">
    <citation type="journal article" date="2019" name="Int. J. Syst. Evol. Microbiol.">
        <title>The Global Catalogue of Microorganisms (GCM) 10K type strain sequencing project: providing services to taxonomists for standard genome sequencing and annotation.</title>
        <authorList>
            <consortium name="The Broad Institute Genomics Platform"/>
            <consortium name="The Broad Institute Genome Sequencing Center for Infectious Disease"/>
            <person name="Wu L."/>
            <person name="Ma J."/>
        </authorList>
    </citation>
    <scope>NUCLEOTIDE SEQUENCE [LARGE SCALE GENOMIC DNA]</scope>
    <source>
        <strain evidence="3">JCM 4738</strain>
    </source>
</reference>
<gene>
    <name evidence="2" type="ORF">GCM10010347_42150</name>
</gene>
<sequence length="263" mass="28371">MSTLIAGLALLIGLTAAGASPAYAGLDGPVAAYVDQHCAMDTTGSGKTTTAVPVDRVTLNLEAVAHDADNSKITAVYTIPGTSKFGTLFGQFDPARRNVTFNYTVDNPPADAMLSISYEVAWTDGTYYSTTQTRTLLHCTRDNTTAVDKEWWFDDAHVTAFQQCTTVGAWPYSIRAVDVTLHISHDLPDVPGFARQPVWVDYWIPGKKGYTSGTSGTTDSLGDAWVTFRLVAPPTGAELDILSSLRRDTSRTSPVHKWVTIGC</sequence>
<evidence type="ECO:0000256" key="1">
    <source>
        <dbReference type="SAM" id="SignalP"/>
    </source>
</evidence>
<evidence type="ECO:0000313" key="2">
    <source>
        <dbReference type="EMBL" id="GHB67622.1"/>
    </source>
</evidence>
<organism evidence="2 3">
    <name type="scientific">Streptomyces cirratus</name>
    <dbReference type="NCBI Taxonomy" id="68187"/>
    <lineage>
        <taxon>Bacteria</taxon>
        <taxon>Bacillati</taxon>
        <taxon>Actinomycetota</taxon>
        <taxon>Actinomycetes</taxon>
        <taxon>Kitasatosporales</taxon>
        <taxon>Streptomycetaceae</taxon>
        <taxon>Streptomyces</taxon>
    </lineage>
</organism>
<evidence type="ECO:0000313" key="3">
    <source>
        <dbReference type="Proteomes" id="UP000642673"/>
    </source>
</evidence>